<dbReference type="OrthoDB" id="7362285at2759"/>
<comment type="caution">
    <text evidence="1">The sequence shown here is derived from an EMBL/GenBank/DDBJ whole genome shotgun (WGS) entry which is preliminary data.</text>
</comment>
<evidence type="ECO:0000313" key="2">
    <source>
        <dbReference type="Proteomes" id="UP000299102"/>
    </source>
</evidence>
<dbReference type="EMBL" id="BGZK01000375">
    <property type="protein sequence ID" value="GBP40044.1"/>
    <property type="molecule type" value="Genomic_DNA"/>
</dbReference>
<dbReference type="STRING" id="151549.A0A4C1VQ99"/>
<protein>
    <submittedName>
        <fullName evidence="1">Uncharacterized protein</fullName>
    </submittedName>
</protein>
<dbReference type="Proteomes" id="UP000299102">
    <property type="component" value="Unassembled WGS sequence"/>
</dbReference>
<proteinExistence type="predicted"/>
<sequence length="101" mass="11478">MMYDAPLTPKPASCFEQELKTDANFTAPGLNFTSDYLEKAYDRMKRNDLWRTLSMHGMSGGLIQVLRSLYRGSSAYVKINGAYTDWFDIHSGVRQEFVASP</sequence>
<accession>A0A4C1VQ99</accession>
<dbReference type="AlphaFoldDB" id="A0A4C1VQ99"/>
<dbReference type="PANTHER" id="PTHR47027:SF30">
    <property type="entry name" value="THAP-TYPE DOMAIN-CONTAINING PROTEIN"/>
    <property type="match status" value="1"/>
</dbReference>
<gene>
    <name evidence="1" type="ORF">EVAR_19173_1</name>
</gene>
<organism evidence="1 2">
    <name type="scientific">Eumeta variegata</name>
    <name type="common">Bagworm moth</name>
    <name type="synonym">Eumeta japonica</name>
    <dbReference type="NCBI Taxonomy" id="151549"/>
    <lineage>
        <taxon>Eukaryota</taxon>
        <taxon>Metazoa</taxon>
        <taxon>Ecdysozoa</taxon>
        <taxon>Arthropoda</taxon>
        <taxon>Hexapoda</taxon>
        <taxon>Insecta</taxon>
        <taxon>Pterygota</taxon>
        <taxon>Neoptera</taxon>
        <taxon>Endopterygota</taxon>
        <taxon>Lepidoptera</taxon>
        <taxon>Glossata</taxon>
        <taxon>Ditrysia</taxon>
        <taxon>Tineoidea</taxon>
        <taxon>Psychidae</taxon>
        <taxon>Oiketicinae</taxon>
        <taxon>Eumeta</taxon>
    </lineage>
</organism>
<keyword evidence="2" id="KW-1185">Reference proteome</keyword>
<reference evidence="1 2" key="1">
    <citation type="journal article" date="2019" name="Commun. Biol.">
        <title>The bagworm genome reveals a unique fibroin gene that provides high tensile strength.</title>
        <authorList>
            <person name="Kono N."/>
            <person name="Nakamura H."/>
            <person name="Ohtoshi R."/>
            <person name="Tomita M."/>
            <person name="Numata K."/>
            <person name="Arakawa K."/>
        </authorList>
    </citation>
    <scope>NUCLEOTIDE SEQUENCE [LARGE SCALE GENOMIC DNA]</scope>
</reference>
<name>A0A4C1VQ99_EUMVA</name>
<evidence type="ECO:0000313" key="1">
    <source>
        <dbReference type="EMBL" id="GBP40044.1"/>
    </source>
</evidence>
<dbReference type="PANTHER" id="PTHR47027">
    <property type="entry name" value="REVERSE TRANSCRIPTASE DOMAIN-CONTAINING PROTEIN"/>
    <property type="match status" value="1"/>
</dbReference>